<reference evidence="2 3" key="1">
    <citation type="submission" date="2024-02" db="EMBL/GenBank/DDBJ databases">
        <title>de novo genome assembly of Solanum bulbocastanum strain 11H21.</title>
        <authorList>
            <person name="Hosaka A.J."/>
        </authorList>
    </citation>
    <scope>NUCLEOTIDE SEQUENCE [LARGE SCALE GENOMIC DNA]</scope>
    <source>
        <tissue evidence="2">Young leaves</tissue>
    </source>
</reference>
<keyword evidence="1" id="KW-0904">Protein phosphatase</keyword>
<dbReference type="GO" id="GO:0004722">
    <property type="term" value="F:protein serine/threonine phosphatase activity"/>
    <property type="evidence" value="ECO:0007669"/>
    <property type="project" value="UniProtKB-EC"/>
</dbReference>
<name>A0AAN8XZ82_SOLBU</name>
<keyword evidence="1" id="KW-0378">Hydrolase</keyword>
<dbReference type="Gene3D" id="3.60.40.10">
    <property type="entry name" value="PPM-type phosphatase domain"/>
    <property type="match status" value="1"/>
</dbReference>
<keyword evidence="1" id="KW-0460">Magnesium</keyword>
<comment type="similarity">
    <text evidence="1">Belongs to the PP2C family.</text>
</comment>
<accession>A0AAN8XZ82</accession>
<dbReference type="PANTHER" id="PTHR12320:SF14">
    <property type="entry name" value="PROTEIN PHOSPHATASE"/>
    <property type="match status" value="1"/>
</dbReference>
<evidence type="ECO:0000313" key="2">
    <source>
        <dbReference type="EMBL" id="KAK6773785.1"/>
    </source>
</evidence>
<dbReference type="AlphaFoldDB" id="A0AAN8XZ82"/>
<dbReference type="PANTHER" id="PTHR12320">
    <property type="entry name" value="PROTEIN PHOSPHATASE 2C"/>
    <property type="match status" value="1"/>
</dbReference>
<evidence type="ECO:0000256" key="1">
    <source>
        <dbReference type="RuleBase" id="RU366020"/>
    </source>
</evidence>
<dbReference type="EC" id="3.1.3.16" evidence="1"/>
<keyword evidence="3" id="KW-1185">Reference proteome</keyword>
<organism evidence="2 3">
    <name type="scientific">Solanum bulbocastanum</name>
    <name type="common">Wild potato</name>
    <dbReference type="NCBI Taxonomy" id="147425"/>
    <lineage>
        <taxon>Eukaryota</taxon>
        <taxon>Viridiplantae</taxon>
        <taxon>Streptophyta</taxon>
        <taxon>Embryophyta</taxon>
        <taxon>Tracheophyta</taxon>
        <taxon>Spermatophyta</taxon>
        <taxon>Magnoliopsida</taxon>
        <taxon>eudicotyledons</taxon>
        <taxon>Gunneridae</taxon>
        <taxon>Pentapetalae</taxon>
        <taxon>asterids</taxon>
        <taxon>lamiids</taxon>
        <taxon>Solanales</taxon>
        <taxon>Solanaceae</taxon>
        <taxon>Solanoideae</taxon>
        <taxon>Solaneae</taxon>
        <taxon>Solanum</taxon>
    </lineage>
</organism>
<dbReference type="InterPro" id="IPR036457">
    <property type="entry name" value="PPM-type-like_dom_sf"/>
</dbReference>
<gene>
    <name evidence="2" type="ORF">RDI58_029023</name>
</gene>
<comment type="catalytic activity">
    <reaction evidence="1">
        <text>O-phospho-L-seryl-[protein] + H2O = L-seryl-[protein] + phosphate</text>
        <dbReference type="Rhea" id="RHEA:20629"/>
        <dbReference type="Rhea" id="RHEA-COMP:9863"/>
        <dbReference type="Rhea" id="RHEA-COMP:11604"/>
        <dbReference type="ChEBI" id="CHEBI:15377"/>
        <dbReference type="ChEBI" id="CHEBI:29999"/>
        <dbReference type="ChEBI" id="CHEBI:43474"/>
        <dbReference type="ChEBI" id="CHEBI:83421"/>
        <dbReference type="EC" id="3.1.3.16"/>
    </reaction>
</comment>
<evidence type="ECO:0000313" key="3">
    <source>
        <dbReference type="Proteomes" id="UP001371456"/>
    </source>
</evidence>
<comment type="cofactor">
    <cofactor evidence="1">
        <name>Mg(2+)</name>
        <dbReference type="ChEBI" id="CHEBI:18420"/>
    </cofactor>
</comment>
<sequence length="234" mass="26355">MAACISSLGHDQYSSKIKFDKLFNLSRYKRYFDFSSHAINYDNPENQSNKKLKFSHDDEFSSNKLPCQKMVVGSVYLPKDNPNKPLGEDAHFMYELYQTIGVADGVGGWALQGIDAGIYARELMKNSFIATYDEAMKDNPSVAQEMELNVEKDDILMVGTDGMLDNIFESEIEEIVERAIDQKLKAEELASQIGNIALYNSFDRFADTPYAKASEGRHKGGKIDDITVIVAYIQ</sequence>
<keyword evidence="1" id="KW-0464">Manganese</keyword>
<keyword evidence="1" id="KW-0479">Metal-binding</keyword>
<dbReference type="SUPFAM" id="SSF81606">
    <property type="entry name" value="PP2C-like"/>
    <property type="match status" value="1"/>
</dbReference>
<protein>
    <recommendedName>
        <fullName evidence="1">Protein phosphatase</fullName>
        <ecNumber evidence="1">3.1.3.16</ecNumber>
    </recommendedName>
</protein>
<dbReference type="Proteomes" id="UP001371456">
    <property type="component" value="Unassembled WGS sequence"/>
</dbReference>
<comment type="caution">
    <text evidence="2">The sequence shown here is derived from an EMBL/GenBank/DDBJ whole genome shotgun (WGS) entry which is preliminary data.</text>
</comment>
<comment type="catalytic activity">
    <reaction evidence="1">
        <text>O-phospho-L-threonyl-[protein] + H2O = L-threonyl-[protein] + phosphate</text>
        <dbReference type="Rhea" id="RHEA:47004"/>
        <dbReference type="Rhea" id="RHEA-COMP:11060"/>
        <dbReference type="Rhea" id="RHEA-COMP:11605"/>
        <dbReference type="ChEBI" id="CHEBI:15377"/>
        <dbReference type="ChEBI" id="CHEBI:30013"/>
        <dbReference type="ChEBI" id="CHEBI:43474"/>
        <dbReference type="ChEBI" id="CHEBI:61977"/>
        <dbReference type="EC" id="3.1.3.16"/>
    </reaction>
</comment>
<dbReference type="EMBL" id="JBANQN010000012">
    <property type="protein sequence ID" value="KAK6773785.1"/>
    <property type="molecule type" value="Genomic_DNA"/>
</dbReference>
<comment type="cofactor">
    <cofactor evidence="1">
        <name>Mn(2+)</name>
        <dbReference type="ChEBI" id="CHEBI:29035"/>
    </cofactor>
</comment>
<proteinExistence type="inferred from homology"/>
<dbReference type="InterPro" id="IPR039123">
    <property type="entry name" value="PPTC7"/>
</dbReference>
<dbReference type="GO" id="GO:0046872">
    <property type="term" value="F:metal ion binding"/>
    <property type="evidence" value="ECO:0007669"/>
    <property type="project" value="UniProtKB-UniRule"/>
</dbReference>